<dbReference type="EMBL" id="WBMS02000061">
    <property type="protein sequence ID" value="MWA07020.1"/>
    <property type="molecule type" value="Genomic_DNA"/>
</dbReference>
<accession>A0A6I4MPU5</accession>
<dbReference type="GO" id="GO:0016491">
    <property type="term" value="F:oxidoreductase activity"/>
    <property type="evidence" value="ECO:0007669"/>
    <property type="project" value="UniProtKB-KW"/>
</dbReference>
<proteinExistence type="inferred from homology"/>
<protein>
    <submittedName>
        <fullName evidence="6">SDR family oxidoreductase</fullName>
    </submittedName>
</protein>
<feature type="domain" description="Ketoreductase" evidence="5">
    <location>
        <begin position="7"/>
        <end position="199"/>
    </location>
</feature>
<comment type="similarity">
    <text evidence="1 3">Belongs to the short-chain dehydrogenases/reductases (SDR) family.</text>
</comment>
<dbReference type="PANTHER" id="PTHR45024">
    <property type="entry name" value="DEHYDROGENASES, SHORT CHAIN"/>
    <property type="match status" value="1"/>
</dbReference>
<comment type="caution">
    <text evidence="6">The sequence shown here is derived from an EMBL/GenBank/DDBJ whole genome shotgun (WGS) entry which is preliminary data.</text>
</comment>
<keyword evidence="7" id="KW-1185">Reference proteome</keyword>
<gene>
    <name evidence="6" type="ORF">F8568_043125</name>
</gene>
<organism evidence="6 7">
    <name type="scientific">Actinomadura physcomitrii</name>
    <dbReference type="NCBI Taxonomy" id="2650748"/>
    <lineage>
        <taxon>Bacteria</taxon>
        <taxon>Bacillati</taxon>
        <taxon>Actinomycetota</taxon>
        <taxon>Actinomycetes</taxon>
        <taxon>Streptosporangiales</taxon>
        <taxon>Thermomonosporaceae</taxon>
        <taxon>Actinomadura</taxon>
    </lineage>
</organism>
<feature type="region of interest" description="Disordered" evidence="4">
    <location>
        <begin position="208"/>
        <end position="228"/>
    </location>
</feature>
<reference evidence="6" key="1">
    <citation type="submission" date="2019-12" db="EMBL/GenBank/DDBJ databases">
        <title>Actinomadura physcomitrii sp. nov., a novel actinomycete isolated from moss [Physcomitrium sphaericum (Ludw) Fuernr].</title>
        <authorList>
            <person name="Zhuang X."/>
        </authorList>
    </citation>
    <scope>NUCLEOTIDE SEQUENCE [LARGE SCALE GENOMIC DNA]</scope>
    <source>
        <strain evidence="6">LD22</strain>
    </source>
</reference>
<dbReference type="FunFam" id="3.40.50.720:FF:000084">
    <property type="entry name" value="Short-chain dehydrogenase reductase"/>
    <property type="match status" value="1"/>
</dbReference>
<evidence type="ECO:0000259" key="5">
    <source>
        <dbReference type="SMART" id="SM00822"/>
    </source>
</evidence>
<sequence>MGVIDGRVAIITGGARGIGASISRLFAAEGASLVINDLGSAPDGTGGGEGPAKQIAEEIAAGGGTAIADGGDIGDVATGERLVRTAVEQFGKLDIVVNVAGILRDRMIFNLTEQDWDEVIRVHLKGHYSTVRPASAYWREQRNPGGHYRVINFTSVSGLDGSPGQPNYAAAKMGIVGLTYSLAQGLARYGVTANAIAPGAATRLTATVPSDKRVQHEERPSDGDLQRSPDNIAPVALYLASERSDWLTGRVISSAGFEVGLYENPQIIRQLSAPAPWEYDRLATAIEGSFRPAANGLPRSLFASQLSTD</sequence>
<name>A0A6I4MPU5_9ACTN</name>
<dbReference type="Gene3D" id="3.40.50.720">
    <property type="entry name" value="NAD(P)-binding Rossmann-like Domain"/>
    <property type="match status" value="1"/>
</dbReference>
<dbReference type="PROSITE" id="PS00061">
    <property type="entry name" value="ADH_SHORT"/>
    <property type="match status" value="1"/>
</dbReference>
<keyword evidence="2" id="KW-0560">Oxidoreductase</keyword>
<dbReference type="PANTHER" id="PTHR45024:SF2">
    <property type="entry name" value="SCP2 DOMAIN-CONTAINING PROTEIN"/>
    <property type="match status" value="1"/>
</dbReference>
<evidence type="ECO:0000313" key="7">
    <source>
        <dbReference type="Proteomes" id="UP000462055"/>
    </source>
</evidence>
<dbReference type="InterPro" id="IPR057326">
    <property type="entry name" value="KR_dom"/>
</dbReference>
<dbReference type="PRINTS" id="PR00080">
    <property type="entry name" value="SDRFAMILY"/>
</dbReference>
<dbReference type="Proteomes" id="UP000462055">
    <property type="component" value="Unassembled WGS sequence"/>
</dbReference>
<dbReference type="InterPro" id="IPR020904">
    <property type="entry name" value="Sc_DH/Rdtase_CS"/>
</dbReference>
<dbReference type="SMART" id="SM00822">
    <property type="entry name" value="PKS_KR"/>
    <property type="match status" value="1"/>
</dbReference>
<evidence type="ECO:0000256" key="1">
    <source>
        <dbReference type="ARBA" id="ARBA00006484"/>
    </source>
</evidence>
<dbReference type="InterPro" id="IPR002347">
    <property type="entry name" value="SDR_fam"/>
</dbReference>
<evidence type="ECO:0000256" key="4">
    <source>
        <dbReference type="SAM" id="MobiDB-lite"/>
    </source>
</evidence>
<evidence type="ECO:0000313" key="6">
    <source>
        <dbReference type="EMBL" id="MWA07020.1"/>
    </source>
</evidence>
<dbReference type="Pfam" id="PF00106">
    <property type="entry name" value="adh_short"/>
    <property type="match status" value="1"/>
</dbReference>
<dbReference type="InterPro" id="IPR051687">
    <property type="entry name" value="Peroxisomal_Beta-Oxidation"/>
</dbReference>
<dbReference type="AlphaFoldDB" id="A0A6I4MPU5"/>
<feature type="compositionally biased region" description="Basic and acidic residues" evidence="4">
    <location>
        <begin position="210"/>
        <end position="227"/>
    </location>
</feature>
<evidence type="ECO:0000256" key="3">
    <source>
        <dbReference type="RuleBase" id="RU000363"/>
    </source>
</evidence>
<dbReference type="SUPFAM" id="SSF51735">
    <property type="entry name" value="NAD(P)-binding Rossmann-fold domains"/>
    <property type="match status" value="1"/>
</dbReference>
<dbReference type="RefSeq" id="WP_151599932.1">
    <property type="nucleotide sequence ID" value="NZ_WBMS02000061.1"/>
</dbReference>
<evidence type="ECO:0000256" key="2">
    <source>
        <dbReference type="ARBA" id="ARBA00023002"/>
    </source>
</evidence>
<dbReference type="PRINTS" id="PR00081">
    <property type="entry name" value="GDHRDH"/>
</dbReference>
<dbReference type="InterPro" id="IPR036291">
    <property type="entry name" value="NAD(P)-bd_dom_sf"/>
</dbReference>